<keyword evidence="3" id="KW-1185">Reference proteome</keyword>
<evidence type="ECO:0000313" key="3">
    <source>
        <dbReference type="Proteomes" id="UP000785679"/>
    </source>
</evidence>
<name>A0A8J8NMV1_HALGN</name>
<organism evidence="2 3">
    <name type="scientific">Halteria grandinella</name>
    <dbReference type="NCBI Taxonomy" id="5974"/>
    <lineage>
        <taxon>Eukaryota</taxon>
        <taxon>Sar</taxon>
        <taxon>Alveolata</taxon>
        <taxon>Ciliophora</taxon>
        <taxon>Intramacronucleata</taxon>
        <taxon>Spirotrichea</taxon>
        <taxon>Stichotrichia</taxon>
        <taxon>Sporadotrichida</taxon>
        <taxon>Halteriidae</taxon>
        <taxon>Halteria</taxon>
    </lineage>
</organism>
<evidence type="ECO:0000256" key="1">
    <source>
        <dbReference type="SAM" id="MobiDB-lite"/>
    </source>
</evidence>
<accession>A0A8J8NMV1</accession>
<reference evidence="2" key="1">
    <citation type="submission" date="2019-06" db="EMBL/GenBank/DDBJ databases">
        <authorList>
            <person name="Zheng W."/>
        </authorList>
    </citation>
    <scope>NUCLEOTIDE SEQUENCE</scope>
    <source>
        <strain evidence="2">QDHG01</strain>
    </source>
</reference>
<feature type="region of interest" description="Disordered" evidence="1">
    <location>
        <begin position="1"/>
        <end position="32"/>
    </location>
</feature>
<dbReference type="EMBL" id="RRYP01010224">
    <property type="protein sequence ID" value="TNV78517.1"/>
    <property type="molecule type" value="Genomic_DNA"/>
</dbReference>
<evidence type="ECO:0000313" key="2">
    <source>
        <dbReference type="EMBL" id="TNV78517.1"/>
    </source>
</evidence>
<comment type="caution">
    <text evidence="2">The sequence shown here is derived from an EMBL/GenBank/DDBJ whole genome shotgun (WGS) entry which is preliminary data.</text>
</comment>
<gene>
    <name evidence="2" type="ORF">FGO68_gene6880</name>
</gene>
<protein>
    <submittedName>
        <fullName evidence="2">Uncharacterized protein</fullName>
    </submittedName>
</protein>
<dbReference type="AlphaFoldDB" id="A0A8J8NMV1"/>
<dbReference type="Proteomes" id="UP000785679">
    <property type="component" value="Unassembled WGS sequence"/>
</dbReference>
<sequence length="285" mass="31807">MFKTNKTQRQTTTRTKVVPDQSAAGPASSSQGKLILGGKEYIRALGSKQNSVSKLLNANPHRDTYYSMLGANPRFDQGDPRPQDFTKKTLKHTKTTYDFLTDHSQKVGPPVKPIVAHVRQTTSGTKIFNPTKYEQSEKIVSGAPKANYTARNYFLRSTHDDLISPQPARKVSVSKLAEILGSNTVTPQSTDEYFIFGPPKTARDSIPQRAVHESPAKQERIKGIHASGNMRESLSYNDNDVTYGIVQTKQGGGNMFERGNLVKEVWKPKTATKWHEEYRAPLTLQ</sequence>
<proteinExistence type="predicted"/>